<keyword evidence="5" id="KW-0175">Coiled coil</keyword>
<evidence type="ECO:0000256" key="5">
    <source>
        <dbReference type="SAM" id="Coils"/>
    </source>
</evidence>
<evidence type="ECO:0000256" key="1">
    <source>
        <dbReference type="ARBA" id="ARBA00008714"/>
    </source>
</evidence>
<keyword evidence="3" id="KW-0479">Metal-binding</keyword>
<dbReference type="InterPro" id="IPR036324">
    <property type="entry name" value="Mn/Fe_SOD_N_sf"/>
</dbReference>
<feature type="domain" description="Manganese/iron superoxide dismutase N-terminal" evidence="6">
    <location>
        <begin position="113"/>
        <end position="193"/>
    </location>
</feature>
<dbReference type="PRINTS" id="PR01703">
    <property type="entry name" value="MNSODISMTASE"/>
</dbReference>
<proteinExistence type="inferred from homology"/>
<dbReference type="PANTHER" id="PTHR11404">
    <property type="entry name" value="SUPEROXIDE DISMUTASE 2"/>
    <property type="match status" value="1"/>
</dbReference>
<evidence type="ECO:0000256" key="2">
    <source>
        <dbReference type="ARBA" id="ARBA00012682"/>
    </source>
</evidence>
<dbReference type="InterPro" id="IPR050265">
    <property type="entry name" value="Fe/Mn_Superoxide_Dismutase"/>
</dbReference>
<dbReference type="PROSITE" id="PS00088">
    <property type="entry name" value="SOD_MN"/>
    <property type="match status" value="1"/>
</dbReference>
<dbReference type="InterPro" id="IPR019833">
    <property type="entry name" value="Mn/Fe_SOD_BS"/>
</dbReference>
<sequence>MSDTQWLDHIIYRASHQEKYITTLQRRSNSLELTEQLDKWLDRFAQLRKEVEQYKDYARAGSYSALSPATYKLLQRAYQIDYDFIRFLEHPTLARISEQQLEPPARPVPVGEHVLPPLPYAYDALEPHIDEKTMRIHHTKHHKSYVDGLNKAEKEMQKARQSGDFSLIRHWEREAAFNGAGHYLHSIFWYNMKPGGGGAPTGAIAREIQQTYGSFEKFKQHFTEAADKAEGVGWALLVWGPRSHRTEILQAEKHQLLSQQDQIPLVVLDVWEHAYYLKYQNNRRDYINAWWNTVDWNNVNERFEQARKIRWNPF</sequence>
<dbReference type="InterPro" id="IPR019831">
    <property type="entry name" value="Mn/Fe_SOD_N"/>
</dbReference>
<organism evidence="8 9">
    <name type="scientific">Effusibacillus consociatus</name>
    <dbReference type="NCBI Taxonomy" id="1117041"/>
    <lineage>
        <taxon>Bacteria</taxon>
        <taxon>Bacillati</taxon>
        <taxon>Bacillota</taxon>
        <taxon>Bacilli</taxon>
        <taxon>Bacillales</taxon>
        <taxon>Alicyclobacillaceae</taxon>
        <taxon>Effusibacillus</taxon>
    </lineage>
</organism>
<dbReference type="Pfam" id="PF02777">
    <property type="entry name" value="Sod_Fe_C"/>
    <property type="match status" value="1"/>
</dbReference>
<dbReference type="Pfam" id="PF00081">
    <property type="entry name" value="Sod_Fe_N"/>
    <property type="match status" value="1"/>
</dbReference>
<reference evidence="9" key="1">
    <citation type="journal article" date="2019" name="Int. J. Syst. Evol. Microbiol.">
        <title>The Global Catalogue of Microorganisms (GCM) 10K type strain sequencing project: providing services to taxonomists for standard genome sequencing and annotation.</title>
        <authorList>
            <consortium name="The Broad Institute Genomics Platform"/>
            <consortium name="The Broad Institute Genome Sequencing Center for Infectious Disease"/>
            <person name="Wu L."/>
            <person name="Ma J."/>
        </authorList>
    </citation>
    <scope>NUCLEOTIDE SEQUENCE [LARGE SCALE GENOMIC DNA]</scope>
    <source>
        <strain evidence="9">WYCCWR 12678</strain>
    </source>
</reference>
<dbReference type="Gene3D" id="1.10.287.990">
    <property type="entry name" value="Fe,Mn superoxide dismutase (SOD) domain"/>
    <property type="match status" value="1"/>
</dbReference>
<evidence type="ECO:0000259" key="6">
    <source>
        <dbReference type="Pfam" id="PF00081"/>
    </source>
</evidence>
<dbReference type="GO" id="GO:0004784">
    <property type="term" value="F:superoxide dismutase activity"/>
    <property type="evidence" value="ECO:0007669"/>
    <property type="project" value="UniProtKB-EC"/>
</dbReference>
<evidence type="ECO:0000259" key="7">
    <source>
        <dbReference type="Pfam" id="PF02777"/>
    </source>
</evidence>
<accession>A0ABV9PUW0</accession>
<protein>
    <recommendedName>
        <fullName evidence="2">superoxide dismutase</fullName>
        <ecNumber evidence="2">1.15.1.1</ecNumber>
    </recommendedName>
</protein>
<dbReference type="Proteomes" id="UP001596002">
    <property type="component" value="Unassembled WGS sequence"/>
</dbReference>
<evidence type="ECO:0000313" key="8">
    <source>
        <dbReference type="EMBL" id="MFC4766031.1"/>
    </source>
</evidence>
<evidence type="ECO:0000256" key="4">
    <source>
        <dbReference type="ARBA" id="ARBA00023002"/>
    </source>
</evidence>
<feature type="coiled-coil region" evidence="5">
    <location>
        <begin position="30"/>
        <end position="57"/>
    </location>
</feature>
<dbReference type="EC" id="1.15.1.1" evidence="2"/>
<comment type="similarity">
    <text evidence="1">Belongs to the iron/manganese superoxide dismutase family.</text>
</comment>
<dbReference type="PANTHER" id="PTHR11404:SF6">
    <property type="entry name" value="SUPEROXIDE DISMUTASE [MN], MITOCHONDRIAL"/>
    <property type="match status" value="1"/>
</dbReference>
<dbReference type="InterPro" id="IPR019832">
    <property type="entry name" value="Mn/Fe_SOD_C"/>
</dbReference>
<dbReference type="Gene3D" id="3.55.40.20">
    <property type="entry name" value="Iron/manganese superoxide dismutase, C-terminal domain"/>
    <property type="match status" value="1"/>
</dbReference>
<dbReference type="EMBL" id="JBHSHC010000010">
    <property type="protein sequence ID" value="MFC4766031.1"/>
    <property type="molecule type" value="Genomic_DNA"/>
</dbReference>
<dbReference type="InterPro" id="IPR036314">
    <property type="entry name" value="SOD_C_sf"/>
</dbReference>
<keyword evidence="9" id="KW-1185">Reference proteome</keyword>
<name>A0ABV9PUW0_9BACL</name>
<comment type="caution">
    <text evidence="8">The sequence shown here is derived from an EMBL/GenBank/DDBJ whole genome shotgun (WGS) entry which is preliminary data.</text>
</comment>
<evidence type="ECO:0000256" key="3">
    <source>
        <dbReference type="ARBA" id="ARBA00022723"/>
    </source>
</evidence>
<gene>
    <name evidence="8" type="ORF">ACFO8Q_01260</name>
</gene>
<dbReference type="SUPFAM" id="SSF46609">
    <property type="entry name" value="Fe,Mn superoxide dismutase (SOD), N-terminal domain"/>
    <property type="match status" value="1"/>
</dbReference>
<evidence type="ECO:0000313" key="9">
    <source>
        <dbReference type="Proteomes" id="UP001596002"/>
    </source>
</evidence>
<keyword evidence="4 8" id="KW-0560">Oxidoreductase</keyword>
<dbReference type="SUPFAM" id="SSF54719">
    <property type="entry name" value="Fe,Mn superoxide dismutase (SOD), C-terminal domain"/>
    <property type="match status" value="1"/>
</dbReference>
<dbReference type="InterPro" id="IPR001189">
    <property type="entry name" value="Mn/Fe_SOD"/>
</dbReference>
<feature type="domain" description="Manganese/iron superoxide dismutase C-terminal" evidence="7">
    <location>
        <begin position="200"/>
        <end position="302"/>
    </location>
</feature>